<dbReference type="RefSeq" id="WP_090845132.1">
    <property type="nucleotide sequence ID" value="NZ_FMZL01000003.1"/>
</dbReference>
<keyword evidence="7 9" id="KW-0100">Branched-chain amino acid biosynthesis</keyword>
<evidence type="ECO:0000256" key="6">
    <source>
        <dbReference type="ARBA" id="ARBA00023052"/>
    </source>
</evidence>
<organism evidence="13 14">
    <name type="scientific">Parafannyhessea umbonata</name>
    <dbReference type="NCBI Taxonomy" id="604330"/>
    <lineage>
        <taxon>Bacteria</taxon>
        <taxon>Bacillati</taxon>
        <taxon>Actinomycetota</taxon>
        <taxon>Coriobacteriia</taxon>
        <taxon>Coriobacteriales</taxon>
        <taxon>Atopobiaceae</taxon>
        <taxon>Parafannyhessea</taxon>
    </lineage>
</organism>
<dbReference type="InterPro" id="IPR011766">
    <property type="entry name" value="TPP_enzyme_TPP-bd"/>
</dbReference>
<evidence type="ECO:0000256" key="2">
    <source>
        <dbReference type="ARBA" id="ARBA00005025"/>
    </source>
</evidence>
<dbReference type="GO" id="GO:0000287">
    <property type="term" value="F:magnesium ion binding"/>
    <property type="evidence" value="ECO:0007669"/>
    <property type="project" value="UniProtKB-UniRule"/>
</dbReference>
<dbReference type="EMBL" id="FMZL01000003">
    <property type="protein sequence ID" value="SDC09089.1"/>
    <property type="molecule type" value="Genomic_DNA"/>
</dbReference>
<evidence type="ECO:0000256" key="9">
    <source>
        <dbReference type="RuleBase" id="RU003591"/>
    </source>
</evidence>
<comment type="catalytic activity">
    <reaction evidence="8 9">
        <text>2 pyruvate + H(+) = (2S)-2-acetolactate + CO2</text>
        <dbReference type="Rhea" id="RHEA:25249"/>
        <dbReference type="ChEBI" id="CHEBI:15361"/>
        <dbReference type="ChEBI" id="CHEBI:15378"/>
        <dbReference type="ChEBI" id="CHEBI:16526"/>
        <dbReference type="ChEBI" id="CHEBI:58476"/>
        <dbReference type="EC" id="2.2.1.6"/>
    </reaction>
</comment>
<dbReference type="SUPFAM" id="SSF52467">
    <property type="entry name" value="DHS-like NAD/FAD-binding domain"/>
    <property type="match status" value="1"/>
</dbReference>
<dbReference type="InterPro" id="IPR012000">
    <property type="entry name" value="Thiamin_PyroP_enz_cen_dom"/>
</dbReference>
<evidence type="ECO:0000313" key="13">
    <source>
        <dbReference type="EMBL" id="SDC09089.1"/>
    </source>
</evidence>
<dbReference type="Proteomes" id="UP000198528">
    <property type="component" value="Unassembled WGS sequence"/>
</dbReference>
<keyword evidence="5 9" id="KW-0028">Amino-acid biosynthesis</keyword>
<evidence type="ECO:0000313" key="14">
    <source>
        <dbReference type="Proteomes" id="UP000198528"/>
    </source>
</evidence>
<evidence type="ECO:0000256" key="8">
    <source>
        <dbReference type="ARBA" id="ARBA00048670"/>
    </source>
</evidence>
<dbReference type="InterPro" id="IPR029035">
    <property type="entry name" value="DHS-like_NAD/FAD-binding_dom"/>
</dbReference>
<comment type="cofactor">
    <cofactor evidence="9">
        <name>thiamine diphosphate</name>
        <dbReference type="ChEBI" id="CHEBI:58937"/>
    </cofactor>
    <text evidence="9">Binds 1 thiamine pyrophosphate per subunit.</text>
</comment>
<dbReference type="InterPro" id="IPR029061">
    <property type="entry name" value="THDP-binding"/>
</dbReference>
<comment type="similarity">
    <text evidence="3 9">Belongs to the TPP enzyme family.</text>
</comment>
<comment type="cofactor">
    <cofactor evidence="9">
        <name>Mg(2+)</name>
        <dbReference type="ChEBI" id="CHEBI:18420"/>
    </cofactor>
    <text evidence="9">Binds 1 Mg(2+) ion per subunit.</text>
</comment>
<dbReference type="PANTHER" id="PTHR18968:SF13">
    <property type="entry name" value="ACETOLACTATE SYNTHASE CATALYTIC SUBUNIT, MITOCHONDRIAL"/>
    <property type="match status" value="1"/>
</dbReference>
<dbReference type="GO" id="GO:0005948">
    <property type="term" value="C:acetolactate synthase complex"/>
    <property type="evidence" value="ECO:0007669"/>
    <property type="project" value="TreeGrafter"/>
</dbReference>
<evidence type="ECO:0000259" key="12">
    <source>
        <dbReference type="Pfam" id="PF02776"/>
    </source>
</evidence>
<comment type="pathway">
    <text evidence="2 9">Amino-acid biosynthesis; L-valine biosynthesis; L-valine from pyruvate: step 1/4.</text>
</comment>
<dbReference type="FunFam" id="3.40.50.970:FF:000007">
    <property type="entry name" value="Acetolactate synthase"/>
    <property type="match status" value="1"/>
</dbReference>
<feature type="domain" description="Thiamine pyrophosphate enzyme N-terminal TPP-binding" evidence="12">
    <location>
        <begin position="5"/>
        <end position="120"/>
    </location>
</feature>
<reference evidence="14" key="1">
    <citation type="submission" date="2016-10" db="EMBL/GenBank/DDBJ databases">
        <authorList>
            <person name="Varghese N."/>
            <person name="Submissions S."/>
        </authorList>
    </citation>
    <scope>NUCLEOTIDE SEQUENCE [LARGE SCALE GENOMIC DNA]</scope>
    <source>
        <strain evidence="14">DSM 22619</strain>
    </source>
</reference>
<protein>
    <recommendedName>
        <fullName evidence="4 9">Acetolactate synthase</fullName>
        <ecNumber evidence="4 9">2.2.1.6</ecNumber>
    </recommendedName>
</protein>
<dbReference type="GO" id="GO:0050660">
    <property type="term" value="F:flavin adenine dinucleotide binding"/>
    <property type="evidence" value="ECO:0007669"/>
    <property type="project" value="InterPro"/>
</dbReference>
<evidence type="ECO:0000256" key="4">
    <source>
        <dbReference type="ARBA" id="ARBA00013145"/>
    </source>
</evidence>
<sequence length="570" mass="61474">MRRISGAQGIVETLVSEGVDTVFAYPGGTVLELFDALYDATDKIRVIEPTHEQHGCHSADGYARATGKTGVVIATSGPGATNLVTGIATAYLDSVPLVAITGNVSNQMIGTDAFQELDITGVTLPITKHNYFVRDANRLQEVLREAFRLANSGRRGPVLVDIPADVQRAMIDWQDAEPLPADEPPRASRDELEAAATAINRSRRPFVYFGGGAVWSGASQEIIDFAKKIGAPIGCSLMGVSGVPTDAPGFLGMEGMHGHFASTRAMYECDCLIALGARFNDRSTGDRTKFAPSGKVVHVDVDTSEFSKSLEDQVEVKSDVRAFLEDVAELIEPNTHEEWVRHVRELRAQERGYADYREGLTPKNVMEAIDAARSEDVAVVTDVGQHQMWAAQYLRFTRPRTFITSGGLGTMGFGLGAANGVALATGRPSILVTGDGSFAMDMAEMITAADHHIPVCIVLLNNGVLGMVRQMQSLFKGQRYAMTTLRHGGADFCAIARGMGVEATRVQTIEEFSEALGRALLAQGDPATEGPKLIEVPIDKDEFVTPVLRIGASMDELIVNMDDVRARMGR</sequence>
<dbReference type="CDD" id="cd07035">
    <property type="entry name" value="TPP_PYR_POX_like"/>
    <property type="match status" value="1"/>
</dbReference>
<dbReference type="Pfam" id="PF02776">
    <property type="entry name" value="TPP_enzyme_N"/>
    <property type="match status" value="1"/>
</dbReference>
<proteinExistence type="inferred from homology"/>
<dbReference type="UniPathway" id="UPA00049">
    <property type="reaction ID" value="UER00059"/>
</dbReference>
<comment type="pathway">
    <text evidence="1 9">Amino-acid biosynthesis; L-isoleucine biosynthesis; L-isoleucine from 2-oxobutanoate: step 1/4.</text>
</comment>
<evidence type="ECO:0000256" key="3">
    <source>
        <dbReference type="ARBA" id="ARBA00007812"/>
    </source>
</evidence>
<dbReference type="STRING" id="604330.SAMN04489857_1587"/>
<feature type="domain" description="Thiamine pyrophosphate enzyme TPP-binding" evidence="11">
    <location>
        <begin position="382"/>
        <end position="536"/>
    </location>
</feature>
<dbReference type="Pfam" id="PF00205">
    <property type="entry name" value="TPP_enzyme_M"/>
    <property type="match status" value="1"/>
</dbReference>
<gene>
    <name evidence="13" type="ORF">SAMN04487824_10338</name>
</gene>
<dbReference type="GO" id="GO:0003984">
    <property type="term" value="F:acetolactate synthase activity"/>
    <property type="evidence" value="ECO:0007669"/>
    <property type="project" value="UniProtKB-EC"/>
</dbReference>
<accession>A0A1G6IRE8</accession>
<keyword evidence="14" id="KW-1185">Reference proteome</keyword>
<dbReference type="GO" id="GO:0009097">
    <property type="term" value="P:isoleucine biosynthetic process"/>
    <property type="evidence" value="ECO:0007669"/>
    <property type="project" value="UniProtKB-UniPathway"/>
</dbReference>
<dbReference type="InterPro" id="IPR045229">
    <property type="entry name" value="TPP_enz"/>
</dbReference>
<dbReference type="UniPathway" id="UPA00047">
    <property type="reaction ID" value="UER00055"/>
</dbReference>
<dbReference type="InterPro" id="IPR012846">
    <property type="entry name" value="Acetolactate_synth_lsu"/>
</dbReference>
<evidence type="ECO:0000256" key="1">
    <source>
        <dbReference type="ARBA" id="ARBA00004974"/>
    </source>
</evidence>
<evidence type="ECO:0000259" key="11">
    <source>
        <dbReference type="Pfam" id="PF02775"/>
    </source>
</evidence>
<dbReference type="SUPFAM" id="SSF52518">
    <property type="entry name" value="Thiamin diphosphate-binding fold (THDP-binding)"/>
    <property type="match status" value="2"/>
</dbReference>
<evidence type="ECO:0000259" key="10">
    <source>
        <dbReference type="Pfam" id="PF00205"/>
    </source>
</evidence>
<evidence type="ECO:0000256" key="5">
    <source>
        <dbReference type="ARBA" id="ARBA00022605"/>
    </source>
</evidence>
<keyword evidence="9" id="KW-0479">Metal-binding</keyword>
<evidence type="ECO:0000256" key="7">
    <source>
        <dbReference type="ARBA" id="ARBA00023304"/>
    </source>
</evidence>
<dbReference type="GO" id="GO:0030976">
    <property type="term" value="F:thiamine pyrophosphate binding"/>
    <property type="evidence" value="ECO:0007669"/>
    <property type="project" value="UniProtKB-UniRule"/>
</dbReference>
<dbReference type="PANTHER" id="PTHR18968">
    <property type="entry name" value="THIAMINE PYROPHOSPHATE ENZYMES"/>
    <property type="match status" value="1"/>
</dbReference>
<dbReference type="Gene3D" id="3.40.50.970">
    <property type="match status" value="2"/>
</dbReference>
<keyword evidence="9" id="KW-0808">Transferase</keyword>
<name>A0A1G6IRE8_9ACTN</name>
<dbReference type="GO" id="GO:0009099">
    <property type="term" value="P:L-valine biosynthetic process"/>
    <property type="evidence" value="ECO:0007669"/>
    <property type="project" value="UniProtKB-UniPathway"/>
</dbReference>
<dbReference type="InterPro" id="IPR012001">
    <property type="entry name" value="Thiamin_PyroP_enz_TPP-bd_dom"/>
</dbReference>
<dbReference type="Pfam" id="PF02775">
    <property type="entry name" value="TPP_enzyme_C"/>
    <property type="match status" value="1"/>
</dbReference>
<keyword evidence="6 9" id="KW-0786">Thiamine pyrophosphate</keyword>
<feature type="domain" description="Thiamine pyrophosphate enzyme central" evidence="10">
    <location>
        <begin position="192"/>
        <end position="326"/>
    </location>
</feature>
<keyword evidence="9" id="KW-0460">Magnesium</keyword>
<dbReference type="AlphaFoldDB" id="A0A1G6IRE8"/>
<dbReference type="NCBIfam" id="TIGR00118">
    <property type="entry name" value="acolac_lg"/>
    <property type="match status" value="1"/>
</dbReference>
<dbReference type="Gene3D" id="3.40.50.1220">
    <property type="entry name" value="TPP-binding domain"/>
    <property type="match status" value="1"/>
</dbReference>
<dbReference type="EC" id="2.2.1.6" evidence="4 9"/>